<accession>A0A4Y7RSU1</accession>
<dbReference type="InterPro" id="IPR036518">
    <property type="entry name" value="CobE/GbiG_C_sf"/>
</dbReference>
<evidence type="ECO:0000313" key="3">
    <source>
        <dbReference type="EMBL" id="TEB11931.1"/>
    </source>
</evidence>
<keyword evidence="4" id="KW-1185">Reference proteome</keyword>
<dbReference type="GO" id="GO:0009236">
    <property type="term" value="P:cobalamin biosynthetic process"/>
    <property type="evidence" value="ECO:0007669"/>
    <property type="project" value="InterPro"/>
</dbReference>
<evidence type="ECO:0000259" key="2">
    <source>
        <dbReference type="Pfam" id="PF11760"/>
    </source>
</evidence>
<dbReference type="Gene3D" id="3.40.50.11220">
    <property type="match status" value="1"/>
</dbReference>
<gene>
    <name evidence="3" type="primary">cbiG</name>
    <name evidence="3" type="ORF">Pmgp_01298</name>
</gene>
<feature type="domain" description="CobE/GbiG C-terminal" evidence="1">
    <location>
        <begin position="125"/>
        <end position="242"/>
    </location>
</feature>
<keyword evidence="3" id="KW-0378">Hydrolase</keyword>
<organism evidence="3 4">
    <name type="scientific">Pelotomaculum propionicicum</name>
    <dbReference type="NCBI Taxonomy" id="258475"/>
    <lineage>
        <taxon>Bacteria</taxon>
        <taxon>Bacillati</taxon>
        <taxon>Bacillota</taxon>
        <taxon>Clostridia</taxon>
        <taxon>Eubacteriales</taxon>
        <taxon>Desulfotomaculaceae</taxon>
        <taxon>Pelotomaculum</taxon>
    </lineage>
</organism>
<protein>
    <submittedName>
        <fullName evidence="3">Cobalt-precorrin-5A hydrolase</fullName>
        <ecNumber evidence="3">3.7.1.12</ecNumber>
    </submittedName>
</protein>
<name>A0A4Y7RSU1_9FIRM</name>
<dbReference type="InterPro" id="IPR052553">
    <property type="entry name" value="CbiG_hydrolase"/>
</dbReference>
<feature type="domain" description="Cobalamin synthesis G N-terminal" evidence="2">
    <location>
        <begin position="39"/>
        <end position="119"/>
    </location>
</feature>
<reference evidence="3 4" key="1">
    <citation type="journal article" date="2018" name="Environ. Microbiol.">
        <title>Novel energy conservation strategies and behaviour of Pelotomaculum schinkii driving syntrophic propionate catabolism.</title>
        <authorList>
            <person name="Hidalgo-Ahumada C.A.P."/>
            <person name="Nobu M.K."/>
            <person name="Narihiro T."/>
            <person name="Tamaki H."/>
            <person name="Liu W.T."/>
            <person name="Kamagata Y."/>
            <person name="Stams A.J.M."/>
            <person name="Imachi H."/>
            <person name="Sousa D.Z."/>
        </authorList>
    </citation>
    <scope>NUCLEOTIDE SEQUENCE [LARGE SCALE GENOMIC DNA]</scope>
    <source>
        <strain evidence="3 4">MGP</strain>
    </source>
</reference>
<dbReference type="Pfam" id="PF11760">
    <property type="entry name" value="CbiG_N"/>
    <property type="match status" value="1"/>
</dbReference>
<dbReference type="Pfam" id="PF01890">
    <property type="entry name" value="CbiG_C"/>
    <property type="match status" value="1"/>
</dbReference>
<proteinExistence type="predicted"/>
<dbReference type="InterPro" id="IPR021744">
    <property type="entry name" value="CbiG_N"/>
</dbReference>
<dbReference type="Proteomes" id="UP000297597">
    <property type="component" value="Unassembled WGS sequence"/>
</dbReference>
<dbReference type="InterPro" id="IPR002750">
    <property type="entry name" value="CobE/GbiG_C"/>
</dbReference>
<dbReference type="InterPro" id="IPR038029">
    <property type="entry name" value="GbiG_N_sf"/>
</dbReference>
<dbReference type="PANTHER" id="PTHR37477">
    <property type="entry name" value="COBALT-PRECORRIN-5A HYDROLASE"/>
    <property type="match status" value="1"/>
</dbReference>
<dbReference type="Gene3D" id="3.30.420.180">
    <property type="entry name" value="CobE/GbiG C-terminal domain"/>
    <property type="match status" value="1"/>
</dbReference>
<evidence type="ECO:0000259" key="1">
    <source>
        <dbReference type="Pfam" id="PF01890"/>
    </source>
</evidence>
<sequence>MLVVALPGPGLTLAQTLAKSLDADLIVAQPGRTPGLSEIIKQVFDHSKALIMVMATGIATRTVGPLLRSKHTDPAVVVMDRYGRYAVSLAGGHEGGANQLACEVAALTGGEPVITTGTEAGRTAAVGVGYRRQATGRDIEYAVRTCLEKCGLSPDQVKFLSTALFKWHDHSIRQAAAGLGVLFRFFAAEQLARVEGVSAPSQAAIRHFSLKGVSEQCALLSLKNPQIILPRTIVGPVTVAVAREDYPLWASAPAAKMT</sequence>
<dbReference type="SUPFAM" id="SSF159672">
    <property type="entry name" value="CbiG N-terminal domain-like"/>
    <property type="match status" value="1"/>
</dbReference>
<dbReference type="AlphaFoldDB" id="A0A4Y7RSU1"/>
<dbReference type="SUPFAM" id="SSF159664">
    <property type="entry name" value="CobE/GbiG C-terminal domain-like"/>
    <property type="match status" value="1"/>
</dbReference>
<dbReference type="EC" id="3.7.1.12" evidence="3"/>
<dbReference type="EMBL" id="QFFZ01000010">
    <property type="protein sequence ID" value="TEB11931.1"/>
    <property type="molecule type" value="Genomic_DNA"/>
</dbReference>
<comment type="caution">
    <text evidence="3">The sequence shown here is derived from an EMBL/GenBank/DDBJ whole genome shotgun (WGS) entry which is preliminary data.</text>
</comment>
<dbReference type="PANTHER" id="PTHR37477:SF1">
    <property type="entry name" value="COBALT-PRECORRIN-5A HYDROLASE"/>
    <property type="match status" value="1"/>
</dbReference>
<evidence type="ECO:0000313" key="4">
    <source>
        <dbReference type="Proteomes" id="UP000297597"/>
    </source>
</evidence>
<dbReference type="GO" id="GO:0043779">
    <property type="term" value="F:cobalt-precorrin-5A acetaldehyde-lyase activity"/>
    <property type="evidence" value="ECO:0007669"/>
    <property type="project" value="UniProtKB-EC"/>
</dbReference>